<dbReference type="Gene3D" id="3.40.50.300">
    <property type="entry name" value="P-loop containing nucleotide triphosphate hydrolases"/>
    <property type="match status" value="1"/>
</dbReference>
<dbReference type="SUPFAM" id="SSF52540">
    <property type="entry name" value="P-loop containing nucleoside triphosphate hydrolases"/>
    <property type="match status" value="1"/>
</dbReference>
<sequence length="191" mass="21576">MSAIRKKFVIVGDGLCGKTCLLMTFSAGKFPEGYKPRTVENDVFNLNVDGTTVQLEFCDTVGEDDFDVVRPLAYPNTDVIVMCFSIDRPESLESIAKKWTPELRQHCPKAPIILVGNKKDLRHDQRIEEMLSNLNQSPVTSEQGREMCEQIKGHVYLECSSKALEGVRDVFETAARAALLKNRDRKRCCIF</sequence>
<keyword evidence="2" id="KW-0547">Nucleotide-binding</keyword>
<evidence type="ECO:0000313" key="5">
    <source>
        <dbReference type="Proteomes" id="UP000275408"/>
    </source>
</evidence>
<dbReference type="AlphaFoldDB" id="A0A3M6TW11"/>
<dbReference type="SMART" id="SM00174">
    <property type="entry name" value="RHO"/>
    <property type="match status" value="1"/>
</dbReference>
<dbReference type="NCBIfam" id="TIGR00231">
    <property type="entry name" value="small_GTP"/>
    <property type="match status" value="1"/>
</dbReference>
<organism evidence="4 5">
    <name type="scientific">Pocillopora damicornis</name>
    <name type="common">Cauliflower coral</name>
    <name type="synonym">Millepora damicornis</name>
    <dbReference type="NCBI Taxonomy" id="46731"/>
    <lineage>
        <taxon>Eukaryota</taxon>
        <taxon>Metazoa</taxon>
        <taxon>Cnidaria</taxon>
        <taxon>Anthozoa</taxon>
        <taxon>Hexacorallia</taxon>
        <taxon>Scleractinia</taxon>
        <taxon>Astrocoeniina</taxon>
        <taxon>Pocilloporidae</taxon>
        <taxon>Pocillopora</taxon>
    </lineage>
</organism>
<dbReference type="PANTHER" id="PTHR24072">
    <property type="entry name" value="RHO FAMILY GTPASE"/>
    <property type="match status" value="1"/>
</dbReference>
<dbReference type="FunFam" id="3.40.50.300:FF:001179">
    <property type="entry name" value="Rho family GTPase"/>
    <property type="match status" value="1"/>
</dbReference>
<evidence type="ECO:0000256" key="1">
    <source>
        <dbReference type="ARBA" id="ARBA00010142"/>
    </source>
</evidence>
<keyword evidence="5" id="KW-1185">Reference proteome</keyword>
<dbReference type="Pfam" id="PF00071">
    <property type="entry name" value="Ras"/>
    <property type="match status" value="1"/>
</dbReference>
<keyword evidence="3" id="KW-0342">GTP-binding</keyword>
<dbReference type="Proteomes" id="UP000275408">
    <property type="component" value="Unassembled WGS sequence"/>
</dbReference>
<dbReference type="OrthoDB" id="8830751at2759"/>
<dbReference type="STRING" id="46731.A0A3M6TW11"/>
<comment type="similarity">
    <text evidence="1">Belongs to the small GTPase superfamily. Rho family.</text>
</comment>
<dbReference type="GO" id="GO:0003924">
    <property type="term" value="F:GTPase activity"/>
    <property type="evidence" value="ECO:0007669"/>
    <property type="project" value="InterPro"/>
</dbReference>
<protein>
    <submittedName>
        <fullName evidence="4">Uncharacterized protein</fullName>
    </submittedName>
</protein>
<proteinExistence type="inferred from homology"/>
<evidence type="ECO:0000256" key="2">
    <source>
        <dbReference type="ARBA" id="ARBA00022741"/>
    </source>
</evidence>
<dbReference type="GO" id="GO:0007264">
    <property type="term" value="P:small GTPase-mediated signal transduction"/>
    <property type="evidence" value="ECO:0007669"/>
    <property type="project" value="InterPro"/>
</dbReference>
<dbReference type="PRINTS" id="PR00449">
    <property type="entry name" value="RASTRNSFRMNG"/>
</dbReference>
<dbReference type="PROSITE" id="PS51419">
    <property type="entry name" value="RAB"/>
    <property type="match status" value="1"/>
</dbReference>
<dbReference type="InterPro" id="IPR027417">
    <property type="entry name" value="P-loop_NTPase"/>
</dbReference>
<dbReference type="PROSITE" id="PS51420">
    <property type="entry name" value="RHO"/>
    <property type="match status" value="1"/>
</dbReference>
<reference evidence="4 5" key="1">
    <citation type="journal article" date="2018" name="Sci. Rep.">
        <title>Comparative analysis of the Pocillopora damicornis genome highlights role of immune system in coral evolution.</title>
        <authorList>
            <person name="Cunning R."/>
            <person name="Bay R.A."/>
            <person name="Gillette P."/>
            <person name="Baker A.C."/>
            <person name="Traylor-Knowles N."/>
        </authorList>
    </citation>
    <scope>NUCLEOTIDE SEQUENCE [LARGE SCALE GENOMIC DNA]</scope>
    <source>
        <strain evidence="4">RSMAS</strain>
        <tissue evidence="4">Whole animal</tissue>
    </source>
</reference>
<dbReference type="GO" id="GO:0005525">
    <property type="term" value="F:GTP binding"/>
    <property type="evidence" value="ECO:0007669"/>
    <property type="project" value="UniProtKB-KW"/>
</dbReference>
<evidence type="ECO:0000256" key="3">
    <source>
        <dbReference type="ARBA" id="ARBA00023134"/>
    </source>
</evidence>
<dbReference type="SMART" id="SM00175">
    <property type="entry name" value="RAB"/>
    <property type="match status" value="1"/>
</dbReference>
<dbReference type="PROSITE" id="PS51421">
    <property type="entry name" value="RAS"/>
    <property type="match status" value="1"/>
</dbReference>
<dbReference type="InterPro" id="IPR003578">
    <property type="entry name" value="Small_GTPase_Rho"/>
</dbReference>
<accession>A0A3M6TW11</accession>
<dbReference type="InterPro" id="IPR001806">
    <property type="entry name" value="Small_GTPase"/>
</dbReference>
<dbReference type="InterPro" id="IPR005225">
    <property type="entry name" value="Small_GTP-bd"/>
</dbReference>
<dbReference type="EMBL" id="RCHS01002828">
    <property type="protein sequence ID" value="RMX45459.1"/>
    <property type="molecule type" value="Genomic_DNA"/>
</dbReference>
<comment type="caution">
    <text evidence="4">The sequence shown here is derived from an EMBL/GenBank/DDBJ whole genome shotgun (WGS) entry which is preliminary data.</text>
</comment>
<gene>
    <name evidence="4" type="ORF">pdam_00016062</name>
</gene>
<name>A0A3M6TW11_POCDA</name>
<dbReference type="SMART" id="SM00173">
    <property type="entry name" value="RAS"/>
    <property type="match status" value="1"/>
</dbReference>
<dbReference type="OMA" id="VQTEQGF"/>
<evidence type="ECO:0000313" key="4">
    <source>
        <dbReference type="EMBL" id="RMX45459.1"/>
    </source>
</evidence>